<name>A0A4R2F2Z9_9GAMM</name>
<protein>
    <recommendedName>
        <fullName evidence="3">Type II secretion system protein N</fullName>
    </recommendedName>
    <alternativeName>
        <fullName evidence="10">General secretion pathway protein N</fullName>
    </alternativeName>
</protein>
<dbReference type="AlphaFoldDB" id="A0A4R2F2Z9"/>
<evidence type="ECO:0000256" key="7">
    <source>
        <dbReference type="ARBA" id="ARBA00022692"/>
    </source>
</evidence>
<accession>A0A4R2F2Z9</accession>
<sequence>MKLFSKIAIGILIYLLFMVVLFPARIAVALAPLPAGVQLSGVSGSLWHGQAELAKFGQRQLEQLSWQLSPWALFTGSIKAQLQLGNRSSAVNGSGLVSWSASGVRAKALRLHAPVSFLVGNSHLPFKTVLSGDVSLILDNAVQGQPWCAALNGKLLLNQIGLNNQFGAYPLGNIEFTLQCVQGQLQLATDDQKNAIGVAGTILLKDKLQLEVNGRMRRTDAQSKDLQDSLILLGKPDASGNYPLKYNGRIPGL</sequence>
<dbReference type="Proteomes" id="UP000294832">
    <property type="component" value="Unassembled WGS sequence"/>
</dbReference>
<evidence type="ECO:0000313" key="12">
    <source>
        <dbReference type="Proteomes" id="UP000294832"/>
    </source>
</evidence>
<evidence type="ECO:0000256" key="8">
    <source>
        <dbReference type="ARBA" id="ARBA00022927"/>
    </source>
</evidence>
<keyword evidence="12" id="KW-1185">Reference proteome</keyword>
<reference evidence="11 12" key="1">
    <citation type="submission" date="2019-03" db="EMBL/GenBank/DDBJ databases">
        <title>Freshwater and sediment microbial communities from various areas in North America, analyzing microbe dynamics in response to fracking.</title>
        <authorList>
            <person name="Lamendella R."/>
        </authorList>
    </citation>
    <scope>NUCLEOTIDE SEQUENCE [LARGE SCALE GENOMIC DNA]</scope>
    <source>
        <strain evidence="11 12">74A</strain>
    </source>
</reference>
<keyword evidence="6" id="KW-0997">Cell inner membrane</keyword>
<evidence type="ECO:0000256" key="6">
    <source>
        <dbReference type="ARBA" id="ARBA00022519"/>
    </source>
</evidence>
<evidence type="ECO:0000313" key="11">
    <source>
        <dbReference type="EMBL" id="TCN79347.1"/>
    </source>
</evidence>
<dbReference type="Pfam" id="PF01203">
    <property type="entry name" value="T2SSN"/>
    <property type="match status" value="1"/>
</dbReference>
<gene>
    <name evidence="11" type="ORF">EDC91_13520</name>
</gene>
<comment type="caution">
    <text evidence="11">The sequence shown here is derived from an EMBL/GenBank/DDBJ whole genome shotgun (WGS) entry which is preliminary data.</text>
</comment>
<evidence type="ECO:0000256" key="5">
    <source>
        <dbReference type="ARBA" id="ARBA00022475"/>
    </source>
</evidence>
<evidence type="ECO:0000256" key="3">
    <source>
        <dbReference type="ARBA" id="ARBA00021563"/>
    </source>
</evidence>
<keyword evidence="5" id="KW-1003">Cell membrane</keyword>
<dbReference type="InterPro" id="IPR022792">
    <property type="entry name" value="T2SS_protein-GspN"/>
</dbReference>
<comment type="subcellular location">
    <subcellularLocation>
        <location evidence="1">Cell inner membrane</location>
    </subcellularLocation>
</comment>
<dbReference type="GO" id="GO:0015627">
    <property type="term" value="C:type II protein secretion system complex"/>
    <property type="evidence" value="ECO:0007669"/>
    <property type="project" value="InterPro"/>
</dbReference>
<evidence type="ECO:0000256" key="4">
    <source>
        <dbReference type="ARBA" id="ARBA00022448"/>
    </source>
</evidence>
<dbReference type="GO" id="GO:0005886">
    <property type="term" value="C:plasma membrane"/>
    <property type="evidence" value="ECO:0007669"/>
    <property type="project" value="UniProtKB-SubCell"/>
</dbReference>
<evidence type="ECO:0000256" key="2">
    <source>
        <dbReference type="ARBA" id="ARBA00007208"/>
    </source>
</evidence>
<proteinExistence type="inferred from homology"/>
<evidence type="ECO:0000256" key="1">
    <source>
        <dbReference type="ARBA" id="ARBA00004533"/>
    </source>
</evidence>
<organism evidence="11 12">
    <name type="scientific">Shewanella fodinae</name>
    <dbReference type="NCBI Taxonomy" id="552357"/>
    <lineage>
        <taxon>Bacteria</taxon>
        <taxon>Pseudomonadati</taxon>
        <taxon>Pseudomonadota</taxon>
        <taxon>Gammaproteobacteria</taxon>
        <taxon>Alteromonadales</taxon>
        <taxon>Shewanellaceae</taxon>
        <taxon>Shewanella</taxon>
    </lineage>
</organism>
<evidence type="ECO:0000256" key="10">
    <source>
        <dbReference type="ARBA" id="ARBA00030772"/>
    </source>
</evidence>
<dbReference type="RefSeq" id="WP_133040281.1">
    <property type="nucleotide sequence ID" value="NZ_SLWF01000035.1"/>
</dbReference>
<dbReference type="GO" id="GO:0015628">
    <property type="term" value="P:protein secretion by the type II secretion system"/>
    <property type="evidence" value="ECO:0007669"/>
    <property type="project" value="InterPro"/>
</dbReference>
<keyword evidence="4" id="KW-0813">Transport</keyword>
<evidence type="ECO:0000256" key="9">
    <source>
        <dbReference type="ARBA" id="ARBA00023136"/>
    </source>
</evidence>
<comment type="similarity">
    <text evidence="2">Belongs to the GSP N family.</text>
</comment>
<keyword evidence="9" id="KW-0472">Membrane</keyword>
<keyword evidence="7" id="KW-0812">Transmembrane</keyword>
<dbReference type="OrthoDB" id="6118198at2"/>
<keyword evidence="8" id="KW-0653">Protein transport</keyword>
<dbReference type="EMBL" id="SLWF01000035">
    <property type="protein sequence ID" value="TCN79347.1"/>
    <property type="molecule type" value="Genomic_DNA"/>
</dbReference>